<protein>
    <submittedName>
        <fullName evidence="2">Cell surface hydrolase</fullName>
    </submittedName>
</protein>
<keyword evidence="3" id="KW-1185">Reference proteome</keyword>
<gene>
    <name evidence="2" type="ORF">FC96_GL002559</name>
</gene>
<dbReference type="Proteomes" id="UP000050911">
    <property type="component" value="Unassembled WGS sequence"/>
</dbReference>
<dbReference type="PANTHER" id="PTHR43358:SF4">
    <property type="entry name" value="ALPHA_BETA HYDROLASE FOLD-1 DOMAIN-CONTAINING PROTEIN"/>
    <property type="match status" value="1"/>
</dbReference>
<dbReference type="PANTHER" id="PTHR43358">
    <property type="entry name" value="ALPHA/BETA-HYDROLASE"/>
    <property type="match status" value="1"/>
</dbReference>
<feature type="signal peptide" evidence="1">
    <location>
        <begin position="1"/>
        <end position="24"/>
    </location>
</feature>
<name>A0A0R1HL50_9LACO</name>
<keyword evidence="2" id="KW-0378">Hydrolase</keyword>
<dbReference type="Gene3D" id="3.40.50.1820">
    <property type="entry name" value="alpha/beta hydrolase"/>
    <property type="match status" value="1"/>
</dbReference>
<keyword evidence="1" id="KW-0732">Signal</keyword>
<reference evidence="2 3" key="1">
    <citation type="journal article" date="2015" name="Genome Announc.">
        <title>Expanding the biotechnology potential of lactobacilli through comparative genomics of 213 strains and associated genera.</title>
        <authorList>
            <person name="Sun Z."/>
            <person name="Harris H.M."/>
            <person name="McCann A."/>
            <person name="Guo C."/>
            <person name="Argimon S."/>
            <person name="Zhang W."/>
            <person name="Yang X."/>
            <person name="Jeffery I.B."/>
            <person name="Cooney J.C."/>
            <person name="Kagawa T.F."/>
            <person name="Liu W."/>
            <person name="Song Y."/>
            <person name="Salvetti E."/>
            <person name="Wrobel A."/>
            <person name="Rasinkangas P."/>
            <person name="Parkhill J."/>
            <person name="Rea M.C."/>
            <person name="O'Sullivan O."/>
            <person name="Ritari J."/>
            <person name="Douillard F.P."/>
            <person name="Paul Ross R."/>
            <person name="Yang R."/>
            <person name="Briner A.E."/>
            <person name="Felis G.E."/>
            <person name="de Vos W.M."/>
            <person name="Barrangou R."/>
            <person name="Klaenhammer T.R."/>
            <person name="Caufield P.W."/>
            <person name="Cui Y."/>
            <person name="Zhang H."/>
            <person name="O'Toole P.W."/>
        </authorList>
    </citation>
    <scope>NUCLEOTIDE SEQUENCE [LARGE SCALE GENOMIC DNA]</scope>
    <source>
        <strain evidence="2 3">JCM 15530</strain>
    </source>
</reference>
<dbReference type="EMBL" id="AZCX01000009">
    <property type="protein sequence ID" value="KRK47437.1"/>
    <property type="molecule type" value="Genomic_DNA"/>
</dbReference>
<dbReference type="InterPro" id="IPR029058">
    <property type="entry name" value="AB_hydrolase_fold"/>
</dbReference>
<evidence type="ECO:0000313" key="2">
    <source>
        <dbReference type="EMBL" id="KRK47437.1"/>
    </source>
</evidence>
<dbReference type="OrthoDB" id="2326685at2"/>
<evidence type="ECO:0000313" key="3">
    <source>
        <dbReference type="Proteomes" id="UP000050911"/>
    </source>
</evidence>
<dbReference type="PATRIC" id="fig|1302272.5.peg.2608"/>
<dbReference type="InterPro" id="IPR052920">
    <property type="entry name" value="DNA-binding_regulatory"/>
</dbReference>
<feature type="chain" id="PRO_5039186160" evidence="1">
    <location>
        <begin position="25"/>
        <end position="432"/>
    </location>
</feature>
<sequence>MKLRYIWLLGLSLLGAGSTTTAVAAADSTTLFTDALNLANTGLGNLAYTQIFKQPSILNPFFAEYSPDKNGFFKSASANLLGPGYESDRVLAKEELPAINSWLQTTPTQSWTQPFTENGQTFQGHATFIPAAQPSKLTVIVGQGYRTGWKIQTGFAKTFYDMGYNILAIDAHAQNQAGGTTISFGYKDKFDWPGWINKINAYTGPGSKQVLWGQSLGAATINQVEGLPNLPTSVKAAISDATIGNLEALFNHLAQNIPFIDRVTALAAINHQLVMDQGFSLSDVSPQDSVKTSTMPELVITTQDDDFIPAAQSRAVFDNIPVTTKKQLWILPGTVGGHTMAPLANLQYTTHIQNFLRQVDPSLVPTTDNQLIETLKTQLQVDNERVARGNITPAAQEKVAAATKAANILLTQSQPANESLRLVIRALQQAIN</sequence>
<organism evidence="2 3">
    <name type="scientific">Secundilactobacillus kimchicus JCM 15530</name>
    <dbReference type="NCBI Taxonomy" id="1302272"/>
    <lineage>
        <taxon>Bacteria</taxon>
        <taxon>Bacillati</taxon>
        <taxon>Bacillota</taxon>
        <taxon>Bacilli</taxon>
        <taxon>Lactobacillales</taxon>
        <taxon>Lactobacillaceae</taxon>
        <taxon>Secundilactobacillus</taxon>
    </lineage>
</organism>
<dbReference type="SUPFAM" id="SSF53474">
    <property type="entry name" value="alpha/beta-Hydrolases"/>
    <property type="match status" value="1"/>
</dbReference>
<dbReference type="STRING" id="1302272.FC96_GL002559"/>
<comment type="caution">
    <text evidence="2">The sequence shown here is derived from an EMBL/GenBank/DDBJ whole genome shotgun (WGS) entry which is preliminary data.</text>
</comment>
<evidence type="ECO:0000256" key="1">
    <source>
        <dbReference type="SAM" id="SignalP"/>
    </source>
</evidence>
<dbReference type="GO" id="GO:0016787">
    <property type="term" value="F:hydrolase activity"/>
    <property type="evidence" value="ECO:0007669"/>
    <property type="project" value="UniProtKB-KW"/>
</dbReference>
<dbReference type="AlphaFoldDB" id="A0A0R1HL50"/>
<proteinExistence type="predicted"/>
<dbReference type="RefSeq" id="WP_056942923.1">
    <property type="nucleotide sequence ID" value="NZ_AZCX01000009.1"/>
</dbReference>
<accession>A0A0R1HL50</accession>